<dbReference type="InterPro" id="IPR028301">
    <property type="entry name" value="V8_his_AS"/>
</dbReference>
<dbReference type="GO" id="GO:0004252">
    <property type="term" value="F:serine-type endopeptidase activity"/>
    <property type="evidence" value="ECO:0007669"/>
    <property type="project" value="InterPro"/>
</dbReference>
<dbReference type="EC" id="3.4.21.-" evidence="6"/>
<protein>
    <recommendedName>
        <fullName evidence="6">Serine protease</fullName>
        <ecNumber evidence="6">3.4.21.-</ecNumber>
    </recommendedName>
</protein>
<dbReference type="PRINTS" id="PR00839">
    <property type="entry name" value="V8PROTEASE"/>
</dbReference>
<keyword evidence="4 6" id="KW-0378">Hydrolase</keyword>
<evidence type="ECO:0000256" key="5">
    <source>
        <dbReference type="ARBA" id="ARBA00022825"/>
    </source>
</evidence>
<dbReference type="PROSITE" id="PS00134">
    <property type="entry name" value="TRYPSIN_HIS"/>
    <property type="match status" value="1"/>
</dbReference>
<keyword evidence="3 6" id="KW-0732">Signal</keyword>
<evidence type="ECO:0000313" key="8">
    <source>
        <dbReference type="Proteomes" id="UP000612899"/>
    </source>
</evidence>
<dbReference type="GO" id="GO:0008237">
    <property type="term" value="F:metallopeptidase activity"/>
    <property type="evidence" value="ECO:0007669"/>
    <property type="project" value="UniProtKB-KW"/>
</dbReference>
<dbReference type="GO" id="GO:0006508">
    <property type="term" value="P:proteolysis"/>
    <property type="evidence" value="ECO:0007669"/>
    <property type="project" value="UniProtKB-KW"/>
</dbReference>
<dbReference type="SUPFAM" id="SSF50494">
    <property type="entry name" value="Trypsin-like serine proteases"/>
    <property type="match status" value="1"/>
</dbReference>
<evidence type="ECO:0000313" key="7">
    <source>
        <dbReference type="EMBL" id="GIH04025.1"/>
    </source>
</evidence>
<dbReference type="EMBL" id="BONY01000010">
    <property type="protein sequence ID" value="GIH04025.1"/>
    <property type="molecule type" value="Genomic_DNA"/>
</dbReference>
<dbReference type="PANTHER" id="PTHR15462">
    <property type="entry name" value="SERINE PROTEASE"/>
    <property type="match status" value="1"/>
</dbReference>
<dbReference type="Proteomes" id="UP000612899">
    <property type="component" value="Unassembled WGS sequence"/>
</dbReference>
<evidence type="ECO:0000256" key="6">
    <source>
        <dbReference type="RuleBase" id="RU004296"/>
    </source>
</evidence>
<evidence type="ECO:0000256" key="1">
    <source>
        <dbReference type="ARBA" id="ARBA00008764"/>
    </source>
</evidence>
<name>A0A8J3Q6G0_9ACTN</name>
<proteinExistence type="inferred from homology"/>
<reference evidence="7" key="1">
    <citation type="submission" date="2021-01" db="EMBL/GenBank/DDBJ databases">
        <title>Whole genome shotgun sequence of Rhizocola hellebori NBRC 109834.</title>
        <authorList>
            <person name="Komaki H."/>
            <person name="Tamura T."/>
        </authorList>
    </citation>
    <scope>NUCLEOTIDE SEQUENCE</scope>
    <source>
        <strain evidence="7">NBRC 109834</strain>
    </source>
</reference>
<feature type="signal peptide" evidence="6">
    <location>
        <begin position="1"/>
        <end position="28"/>
    </location>
</feature>
<keyword evidence="8" id="KW-1185">Reference proteome</keyword>
<keyword evidence="5 6" id="KW-0720">Serine protease</keyword>
<sequence length="325" mass="34283">MFRHAARAAFTVVFAATSAMVATAPAQAAPSAGIDPATAVSDTGVTADPAVLASRIDATLVKAVAPAQHRQPDGADHTAAAKVEGTIQPFVGVQDIVGGTDERYQTTPANWWPASSTVAITRTTGGVTRGHCTGWMIGDDTLVTAGHCVYPRNGTDWYNRAEFTVWPGRDGGSTPFGSCTVASLHSVSGWTSSFMNGWDYGAMKLNCTVGVNTGTFGFMWTSASQNGTSTYNRGYSGDKPFGTQWASFDSIRVTQDRELFYQHDTAGGNSGGPVYTYSNPNCGGPCGVAVHAHGFHGSGAPNNNHNSGPRIVEPVFNNFIFWRDL</sequence>
<comment type="similarity">
    <text evidence="1 6">Belongs to the peptidase S1B family.</text>
</comment>
<evidence type="ECO:0000256" key="2">
    <source>
        <dbReference type="ARBA" id="ARBA00022670"/>
    </source>
</evidence>
<evidence type="ECO:0000256" key="4">
    <source>
        <dbReference type="ARBA" id="ARBA00022801"/>
    </source>
</evidence>
<organism evidence="7 8">
    <name type="scientific">Rhizocola hellebori</name>
    <dbReference type="NCBI Taxonomy" id="1392758"/>
    <lineage>
        <taxon>Bacteria</taxon>
        <taxon>Bacillati</taxon>
        <taxon>Actinomycetota</taxon>
        <taxon>Actinomycetes</taxon>
        <taxon>Micromonosporales</taxon>
        <taxon>Micromonosporaceae</taxon>
        <taxon>Rhizocola</taxon>
    </lineage>
</organism>
<dbReference type="InterPro" id="IPR018114">
    <property type="entry name" value="TRYPSIN_HIS"/>
</dbReference>
<dbReference type="PROSITE" id="PS00672">
    <property type="entry name" value="V8_HIS"/>
    <property type="match status" value="1"/>
</dbReference>
<dbReference type="InterPro" id="IPR043504">
    <property type="entry name" value="Peptidase_S1_PA_chymotrypsin"/>
</dbReference>
<accession>A0A8J3Q6G0</accession>
<comment type="caution">
    <text evidence="7">The sequence shown here is derived from an EMBL/GenBank/DDBJ whole genome shotgun (WGS) entry which is preliminary data.</text>
</comment>
<feature type="chain" id="PRO_5035337240" description="Serine protease" evidence="6">
    <location>
        <begin position="29"/>
        <end position="325"/>
    </location>
</feature>
<dbReference type="AlphaFoldDB" id="A0A8J3Q6G0"/>
<dbReference type="InterPro" id="IPR008256">
    <property type="entry name" value="Peptidase_S1B"/>
</dbReference>
<dbReference type="InterPro" id="IPR009003">
    <property type="entry name" value="Peptidase_S1_PA"/>
</dbReference>
<dbReference type="RefSeq" id="WP_203907919.1">
    <property type="nucleotide sequence ID" value="NZ_BONY01000010.1"/>
</dbReference>
<dbReference type="Pfam" id="PF13365">
    <property type="entry name" value="Trypsin_2"/>
    <property type="match status" value="1"/>
</dbReference>
<gene>
    <name evidence="7" type="primary">mpr</name>
    <name evidence="7" type="ORF">Rhe02_20920</name>
</gene>
<dbReference type="PANTHER" id="PTHR15462:SF8">
    <property type="entry name" value="SERINE PROTEASE"/>
    <property type="match status" value="1"/>
</dbReference>
<keyword evidence="2 6" id="KW-0645">Protease</keyword>
<keyword evidence="7" id="KW-0482">Metalloprotease</keyword>
<dbReference type="Gene3D" id="2.40.10.10">
    <property type="entry name" value="Trypsin-like serine proteases"/>
    <property type="match status" value="2"/>
</dbReference>
<evidence type="ECO:0000256" key="3">
    <source>
        <dbReference type="ARBA" id="ARBA00022729"/>
    </source>
</evidence>
<dbReference type="InterPro" id="IPR050966">
    <property type="entry name" value="Glutamyl_endopeptidase"/>
</dbReference>